<dbReference type="STRING" id="390270.SAMN04488005_2237"/>
<protein>
    <recommendedName>
        <fullName evidence="4">DUF4864 domain-containing protein</fullName>
    </recommendedName>
</protein>
<name>A0A1I6GW72_9RHOB</name>
<dbReference type="EMBL" id="FOYP01000001">
    <property type="protein sequence ID" value="SFR46321.1"/>
    <property type="molecule type" value="Genomic_DNA"/>
</dbReference>
<organism evidence="2 3">
    <name type="scientific">Yoonia tamlensis</name>
    <dbReference type="NCBI Taxonomy" id="390270"/>
    <lineage>
        <taxon>Bacteria</taxon>
        <taxon>Pseudomonadati</taxon>
        <taxon>Pseudomonadota</taxon>
        <taxon>Alphaproteobacteria</taxon>
        <taxon>Rhodobacterales</taxon>
        <taxon>Paracoccaceae</taxon>
        <taxon>Yoonia</taxon>
    </lineage>
</organism>
<evidence type="ECO:0000313" key="2">
    <source>
        <dbReference type="EMBL" id="SFR46321.1"/>
    </source>
</evidence>
<evidence type="ECO:0008006" key="4">
    <source>
        <dbReference type="Google" id="ProtNLM"/>
    </source>
</evidence>
<evidence type="ECO:0000313" key="3">
    <source>
        <dbReference type="Proteomes" id="UP000199478"/>
    </source>
</evidence>
<keyword evidence="1" id="KW-0732">Signal</keyword>
<evidence type="ECO:0000256" key="1">
    <source>
        <dbReference type="SAM" id="SignalP"/>
    </source>
</evidence>
<dbReference type="OrthoDB" id="9130422at2"/>
<accession>A0A1I6GW72</accession>
<gene>
    <name evidence="2" type="ORF">SAMN04488005_2237</name>
</gene>
<feature type="signal peptide" evidence="1">
    <location>
        <begin position="1"/>
        <end position="20"/>
    </location>
</feature>
<reference evidence="3" key="1">
    <citation type="submission" date="2016-10" db="EMBL/GenBank/DDBJ databases">
        <authorList>
            <person name="Varghese N."/>
            <person name="Submissions S."/>
        </authorList>
    </citation>
    <scope>NUCLEOTIDE SEQUENCE [LARGE SCALE GENOMIC DNA]</scope>
    <source>
        <strain evidence="3">DSM 26879</strain>
    </source>
</reference>
<dbReference type="Proteomes" id="UP000199478">
    <property type="component" value="Unassembled WGS sequence"/>
</dbReference>
<dbReference type="AlphaFoldDB" id="A0A1I6GW72"/>
<dbReference type="Pfam" id="PF16156">
    <property type="entry name" value="DUF4864"/>
    <property type="match status" value="1"/>
</dbReference>
<keyword evidence="3" id="KW-1185">Reference proteome</keyword>
<proteinExistence type="predicted"/>
<feature type="chain" id="PRO_5011465118" description="DUF4864 domain-containing protein" evidence="1">
    <location>
        <begin position="21"/>
        <end position="134"/>
    </location>
</feature>
<dbReference type="RefSeq" id="WP_090199905.1">
    <property type="nucleotide sequence ID" value="NZ_FOYP01000001.1"/>
</dbReference>
<dbReference type="InterPro" id="IPR032347">
    <property type="entry name" value="DUF4864"/>
</dbReference>
<sequence length="134" mass="14833">MKHFLAIIIGLYVAALPAFAQDTRAHEDTIINQLEAFRDRDIARAWEFAAPNVKEFFGDPDAFGIMVERGYPMVWDNADAVFLDQGVVGGGLWQKVMIRDAAGRGHIMLYELALNGGQWQITAVQVLPQSDLGA</sequence>